<feature type="domain" description="Bromo" evidence="5">
    <location>
        <begin position="408"/>
        <end position="478"/>
    </location>
</feature>
<feature type="region of interest" description="Disordered" evidence="4">
    <location>
        <begin position="1199"/>
        <end position="1244"/>
    </location>
</feature>
<dbReference type="GO" id="GO:0090537">
    <property type="term" value="C:CERF complex"/>
    <property type="evidence" value="ECO:0007669"/>
    <property type="project" value="InterPro"/>
</dbReference>
<protein>
    <submittedName>
        <fullName evidence="7">Cat eye syndrome critical region protein 2 homolog isoform X1</fullName>
    </submittedName>
</protein>
<dbReference type="InterPro" id="IPR001487">
    <property type="entry name" value="Bromodomain"/>
</dbReference>
<feature type="compositionally biased region" description="Basic and acidic residues" evidence="4">
    <location>
        <begin position="1136"/>
        <end position="1147"/>
    </location>
</feature>
<dbReference type="KEGG" id="char:105895612"/>
<feature type="region of interest" description="Disordered" evidence="4">
    <location>
        <begin position="1314"/>
        <end position="1384"/>
    </location>
</feature>
<dbReference type="InterPro" id="IPR036427">
    <property type="entry name" value="Bromodomain-like_sf"/>
</dbReference>
<feature type="region of interest" description="Disordered" evidence="4">
    <location>
        <begin position="501"/>
        <end position="537"/>
    </location>
</feature>
<feature type="region of interest" description="Disordered" evidence="4">
    <location>
        <begin position="181"/>
        <end position="200"/>
    </location>
</feature>
<evidence type="ECO:0000256" key="2">
    <source>
        <dbReference type="PROSITE-ProRule" id="PRU00035"/>
    </source>
</evidence>
<dbReference type="GO" id="GO:0006338">
    <property type="term" value="P:chromatin remodeling"/>
    <property type="evidence" value="ECO:0007669"/>
    <property type="project" value="InterPro"/>
</dbReference>
<dbReference type="CDD" id="cd05509">
    <property type="entry name" value="Bromo_gcn5_like"/>
    <property type="match status" value="1"/>
</dbReference>
<dbReference type="OrthoDB" id="303107at2759"/>
<dbReference type="GO" id="GO:0007338">
    <property type="term" value="P:single fertilization"/>
    <property type="evidence" value="ECO:0007669"/>
    <property type="project" value="TreeGrafter"/>
</dbReference>
<feature type="compositionally biased region" description="Low complexity" evidence="4">
    <location>
        <begin position="959"/>
        <end position="970"/>
    </location>
</feature>
<feature type="compositionally biased region" description="Basic and acidic residues" evidence="4">
    <location>
        <begin position="1375"/>
        <end position="1384"/>
    </location>
</feature>
<dbReference type="Proteomes" id="UP000515152">
    <property type="component" value="Chromosome 3"/>
</dbReference>
<evidence type="ECO:0000256" key="3">
    <source>
        <dbReference type="SAM" id="Coils"/>
    </source>
</evidence>
<sequence>MSQGCTISVEEIQSWWEVPAIAHFCSLFRTAFNLPDFEIEELEQAVLKQDADFLADLICCLLQGCYQRRDITPQGFRSYLEDIISYRWELEEGKPNPLGEGPFEQLPPRIQVELLHRLCDYRLDAADVFDLLKGLDADSLRVEPLGEDGSGAMYWYFYGTRMYKEEPVIKAVEARETVVVKEEPEKRKRGRPPKKKNLEEKLLSATDDMMVGESEALHASSAPGSERQRGAWSLVCDTEEQWVKLAEGIKHRQSSQDRQLYRIITQNFIPEIGSMMEHKEKEQKQKFMGSYHKHSEKYVNKEETLKARSEVKQQKEEEEAGRQLLMDRLVQEQRQQEELEREKAVAERARRRKLREEKAWLLSQGKPLPPELLNLEPHSPIHHSHHAKEFYEMDDDYMALYKVLEVLKAHKDAWPFLEPVDESYAPNYNEVIQMPMDLSKIERKLNDGVYVLKDEFVKDVKLMFENCLEYNGEDSEYTIMAESLDRCFIRALQKHLPSEDCDTDEEFHVSSDDRDRKERKRGKGQRQAGPDSLIRATELVQRRKAFPSGKNSTTGNENKFKMEALPPPTSDVQPNLYLPTRHQLHHPADPSGPRMLPQQMMVLGQNPLMPMAQDSRSQRMPHNYNMQATYGQGHYTGPRYPMTETRPFPPQHQRQHAYMGPMHGPSLGPRPVALQSGGLCAPPSEGSMYPSQQLPDGGQIFYRGTNRYPGPDVPPQHSSCPPGQPPNMWSGMNNHVQHRQMGPMMVDQNRNPRHPFNLGVVHPLPPKSWAEQPVDCTPHNDPNKMPAVVGSLPHISQRPMMPQNSKPHLSSMLESPEMLALQQLSASSRACADRPIGTFPVHPHGSGPLYSSQKAPPEVQPLCPATDSHSIHSNQMGFTPSKMSSIPSATRFPSAKQESATLSKSLECSSLRSPLKTESGGSYEKPCGPGSVSEEGSRAPDGDVGKQERNQCVQQAHNQQVSQTSSQQTVLDEPSKIPQTHLQQNSQNATHPNPTIQISSNGPQNAPPTTSQQISLNVSSQSPPNISSHTPQNFSQHPSQKGQQVSQAPPQQVLKSAVTESQKMSLVETQNSPLESFQKRPHYPPHSPSQVTQNSAQNVPSGVQAHLQDKQSNLRSEQPGTLKMAPFTSTGPQMTRTDHHTHSEPPKQRVSGGGLESQDNNNSNMMRSAPPNGHLKQSVSAESHSLRVEGLQVAGATHSQVMPPSHHGTNDPTAHYNHSGQTNPLYMQHMGKSLQSPNGQHLSQNVPQNMNMHPMAARYPPYRHHVPYSYHMMGKPPEGHPNVFPQYQQHHYYPQQQGNRSGFLTEEWHRAQYTGPGNAYPPQANGNGRLKESSISPMSSDGTGGNLISPNPLSNRSHSGPVEAKEAISSVKPAQLEEHVDRAESPKEILDLDSHRLAGQSRPAYPQHSANRTYDPQTAHGGMQHDGGAHPLHMMTRVSYPPQHYARGHYSPQQPNSHLMEALQRPQQLPFPPGHTHMALRRPPPGPHYHGRMPPQSGLPPEHYFHPR</sequence>
<feature type="compositionally biased region" description="Polar residues" evidence="4">
    <location>
        <begin position="1210"/>
        <end position="1225"/>
    </location>
</feature>
<evidence type="ECO:0000313" key="6">
    <source>
        <dbReference type="Proteomes" id="UP000515152"/>
    </source>
</evidence>
<feature type="compositionally biased region" description="Polar residues" evidence="4">
    <location>
        <begin position="1233"/>
        <end position="1244"/>
    </location>
</feature>
<feature type="compositionally biased region" description="Polar residues" evidence="4">
    <location>
        <begin position="1333"/>
        <end position="1358"/>
    </location>
</feature>
<dbReference type="SMART" id="SM00297">
    <property type="entry name" value="BROMO"/>
    <property type="match status" value="1"/>
</dbReference>
<proteinExistence type="predicted"/>
<reference evidence="7" key="1">
    <citation type="submission" date="2025-08" db="UniProtKB">
        <authorList>
            <consortium name="RefSeq"/>
        </authorList>
    </citation>
    <scope>IDENTIFICATION</scope>
</reference>
<feature type="region of interest" description="Disordered" evidence="4">
    <location>
        <begin position="1483"/>
        <end position="1508"/>
    </location>
</feature>
<feature type="coiled-coil region" evidence="3">
    <location>
        <begin position="322"/>
        <end position="359"/>
    </location>
</feature>
<organism evidence="6 7">
    <name type="scientific">Clupea harengus</name>
    <name type="common">Atlantic herring</name>
    <dbReference type="NCBI Taxonomy" id="7950"/>
    <lineage>
        <taxon>Eukaryota</taxon>
        <taxon>Metazoa</taxon>
        <taxon>Chordata</taxon>
        <taxon>Craniata</taxon>
        <taxon>Vertebrata</taxon>
        <taxon>Euteleostomi</taxon>
        <taxon>Actinopterygii</taxon>
        <taxon>Neopterygii</taxon>
        <taxon>Teleostei</taxon>
        <taxon>Clupei</taxon>
        <taxon>Clupeiformes</taxon>
        <taxon>Clupeoidei</taxon>
        <taxon>Clupeidae</taxon>
        <taxon>Clupea</taxon>
    </lineage>
</organism>
<feature type="compositionally biased region" description="Polar residues" evidence="4">
    <location>
        <begin position="977"/>
        <end position="1075"/>
    </location>
</feature>
<keyword evidence="6" id="KW-1185">Reference proteome</keyword>
<dbReference type="PANTHER" id="PTHR47092">
    <property type="entry name" value="CAT EYE SYNDROME CRITICAL REGION PROTEIN 2"/>
    <property type="match status" value="1"/>
</dbReference>
<feature type="compositionally biased region" description="Polar residues" evidence="4">
    <location>
        <begin position="1157"/>
        <end position="1166"/>
    </location>
</feature>
<dbReference type="GeneID" id="105895612"/>
<accession>A0A6P8FA22</accession>
<dbReference type="PRINTS" id="PR00503">
    <property type="entry name" value="BROMODOMAIN"/>
</dbReference>
<dbReference type="Gene3D" id="1.20.920.10">
    <property type="entry name" value="Bromodomain-like"/>
    <property type="match status" value="1"/>
</dbReference>
<keyword evidence="3" id="KW-0175">Coiled coil</keyword>
<feature type="compositionally biased region" description="Polar residues" evidence="4">
    <location>
        <begin position="896"/>
        <end position="912"/>
    </location>
</feature>
<keyword evidence="1 2" id="KW-0103">Bromodomain</keyword>
<feature type="compositionally biased region" description="Polar residues" evidence="4">
    <location>
        <begin position="867"/>
        <end position="888"/>
    </location>
</feature>
<feature type="region of interest" description="Disordered" evidence="4">
    <location>
        <begin position="835"/>
        <end position="1186"/>
    </location>
</feature>
<dbReference type="PROSITE" id="PS50014">
    <property type="entry name" value="BROMODOMAIN_2"/>
    <property type="match status" value="1"/>
</dbReference>
<feature type="compositionally biased region" description="Basic and acidic residues" evidence="4">
    <location>
        <begin position="506"/>
        <end position="516"/>
    </location>
</feature>
<evidence type="ECO:0000256" key="4">
    <source>
        <dbReference type="SAM" id="MobiDB-lite"/>
    </source>
</evidence>
<evidence type="ECO:0000256" key="1">
    <source>
        <dbReference type="ARBA" id="ARBA00023117"/>
    </source>
</evidence>
<name>A0A6P8FA22_CLUHA</name>
<dbReference type="RefSeq" id="XP_031420007.1">
    <property type="nucleotide sequence ID" value="XM_031564147.2"/>
</dbReference>
<feature type="compositionally biased region" description="Basic and acidic residues" evidence="4">
    <location>
        <begin position="935"/>
        <end position="949"/>
    </location>
</feature>
<dbReference type="SUPFAM" id="SSF47370">
    <property type="entry name" value="Bromodomain"/>
    <property type="match status" value="1"/>
</dbReference>
<feature type="compositionally biased region" description="Polar residues" evidence="4">
    <location>
        <begin position="1110"/>
        <end position="1119"/>
    </location>
</feature>
<dbReference type="InterPro" id="IPR029614">
    <property type="entry name" value="CECR2"/>
</dbReference>
<evidence type="ECO:0000259" key="5">
    <source>
        <dbReference type="PROSITE" id="PS50014"/>
    </source>
</evidence>
<dbReference type="PANTHER" id="PTHR47092:SF1">
    <property type="entry name" value="CHROMATIN REMODELING REGULATOR CECR2"/>
    <property type="match status" value="1"/>
</dbReference>
<dbReference type="Pfam" id="PF00439">
    <property type="entry name" value="Bromodomain"/>
    <property type="match status" value="1"/>
</dbReference>
<gene>
    <name evidence="7" type="primary">LOC105895612</name>
</gene>
<feature type="compositionally biased region" description="Polar residues" evidence="4">
    <location>
        <begin position="1088"/>
        <end position="1101"/>
    </location>
</feature>
<evidence type="ECO:0000313" key="7">
    <source>
        <dbReference type="RefSeq" id="XP_031420007.1"/>
    </source>
</evidence>